<evidence type="ECO:0000313" key="1">
    <source>
        <dbReference type="EMBL" id="CAA9201135.1"/>
    </source>
</evidence>
<proteinExistence type="predicted"/>
<organism evidence="1 2">
    <name type="scientific">Flavobacterium bizetiae</name>
    <dbReference type="NCBI Taxonomy" id="2704140"/>
    <lineage>
        <taxon>Bacteria</taxon>
        <taxon>Pseudomonadati</taxon>
        <taxon>Bacteroidota</taxon>
        <taxon>Flavobacteriia</taxon>
        <taxon>Flavobacteriales</taxon>
        <taxon>Flavobacteriaceae</taxon>
        <taxon>Flavobacterium</taxon>
    </lineage>
</organism>
<reference evidence="1 2" key="1">
    <citation type="submission" date="2020-02" db="EMBL/GenBank/DDBJ databases">
        <authorList>
            <person name="Criscuolo A."/>
        </authorList>
    </citation>
    <scope>NUCLEOTIDE SEQUENCE [LARGE SCALE GENOMIC DNA]</scope>
    <source>
        <strain evidence="1">CIP105534</strain>
    </source>
</reference>
<dbReference type="EMBL" id="CADCSU010000122">
    <property type="protein sequence ID" value="CAA9201135.1"/>
    <property type="molecule type" value="Genomic_DNA"/>
</dbReference>
<protein>
    <submittedName>
        <fullName evidence="1">Uncharacterized protein</fullName>
    </submittedName>
</protein>
<gene>
    <name evidence="1" type="ORF">FLA105534_03422</name>
</gene>
<evidence type="ECO:0000313" key="2">
    <source>
        <dbReference type="Proteomes" id="UP000479938"/>
    </source>
</evidence>
<dbReference type="AlphaFoldDB" id="A0A6J4GS65"/>
<name>A0A6J4GS65_9FLAO</name>
<dbReference type="Proteomes" id="UP000479938">
    <property type="component" value="Unassembled WGS sequence"/>
</dbReference>
<accession>A0A6J4GS65</accession>
<keyword evidence="2" id="KW-1185">Reference proteome</keyword>
<sequence length="38" mass="4180">MKPNLLALMGAASFYGGVHHKRYSGQQEIAPENFDTIS</sequence>